<accession>A0ABP7BX47</accession>
<reference evidence="3" key="1">
    <citation type="journal article" date="2019" name="Int. J. Syst. Evol. Microbiol.">
        <title>The Global Catalogue of Microorganisms (GCM) 10K type strain sequencing project: providing services to taxonomists for standard genome sequencing and annotation.</title>
        <authorList>
            <consortium name="The Broad Institute Genomics Platform"/>
            <consortium name="The Broad Institute Genome Sequencing Center for Infectious Disease"/>
            <person name="Wu L."/>
            <person name="Ma J."/>
        </authorList>
    </citation>
    <scope>NUCLEOTIDE SEQUENCE [LARGE SCALE GENOMIC DNA]</scope>
    <source>
        <strain evidence="3">JCM 16904</strain>
    </source>
</reference>
<gene>
    <name evidence="2" type="ORF">GCM10022224_040550</name>
</gene>
<feature type="transmembrane region" description="Helical" evidence="1">
    <location>
        <begin position="23"/>
        <end position="45"/>
    </location>
</feature>
<dbReference type="Proteomes" id="UP001500902">
    <property type="component" value="Unassembled WGS sequence"/>
</dbReference>
<keyword evidence="3" id="KW-1185">Reference proteome</keyword>
<keyword evidence="1" id="KW-0812">Transmembrane</keyword>
<keyword evidence="1" id="KW-1133">Transmembrane helix</keyword>
<dbReference type="EMBL" id="BAAAZP010000077">
    <property type="protein sequence ID" value="GAA3672230.1"/>
    <property type="molecule type" value="Genomic_DNA"/>
</dbReference>
<evidence type="ECO:0000313" key="3">
    <source>
        <dbReference type="Proteomes" id="UP001500902"/>
    </source>
</evidence>
<protein>
    <submittedName>
        <fullName evidence="2">Uncharacterized protein</fullName>
    </submittedName>
</protein>
<sequence length="65" mass="6838">MTMLVPNGTGKPQVKRPNLERQAIAFTIGLYLFICAALLAVHYFAPATPPGDSGTSSTSPYNPGS</sequence>
<evidence type="ECO:0000313" key="2">
    <source>
        <dbReference type="EMBL" id="GAA3672230.1"/>
    </source>
</evidence>
<dbReference type="RefSeq" id="WP_344879901.1">
    <property type="nucleotide sequence ID" value="NZ_BAAAZP010000077.1"/>
</dbReference>
<comment type="caution">
    <text evidence="2">The sequence shown here is derived from an EMBL/GenBank/DDBJ whole genome shotgun (WGS) entry which is preliminary data.</text>
</comment>
<organism evidence="2 3">
    <name type="scientific">Nonomuraea antimicrobica</name>
    <dbReference type="NCBI Taxonomy" id="561173"/>
    <lineage>
        <taxon>Bacteria</taxon>
        <taxon>Bacillati</taxon>
        <taxon>Actinomycetota</taxon>
        <taxon>Actinomycetes</taxon>
        <taxon>Streptosporangiales</taxon>
        <taxon>Streptosporangiaceae</taxon>
        <taxon>Nonomuraea</taxon>
    </lineage>
</organism>
<evidence type="ECO:0000256" key="1">
    <source>
        <dbReference type="SAM" id="Phobius"/>
    </source>
</evidence>
<proteinExistence type="predicted"/>
<keyword evidence="1" id="KW-0472">Membrane</keyword>
<name>A0ABP7BX47_9ACTN</name>